<dbReference type="Proteomes" id="UP000001471">
    <property type="component" value="Unassembled WGS sequence"/>
</dbReference>
<dbReference type="EMBL" id="DS231617">
    <property type="protein sequence ID" value="EDU46792.1"/>
    <property type="molecule type" value="Genomic_DNA"/>
</dbReference>
<reference evidence="3" key="1">
    <citation type="journal article" date="2013" name="G3 (Bethesda)">
        <title>Comparative genomics of a plant-pathogenic fungus, Pyrenophora tritici-repentis, reveals transduplication and the impact of repeat elements on pathogenicity and population divergence.</title>
        <authorList>
            <person name="Manning V.A."/>
            <person name="Pandelova I."/>
            <person name="Dhillon B."/>
            <person name="Wilhelm L.J."/>
            <person name="Goodwin S.B."/>
            <person name="Berlin A.M."/>
            <person name="Figueroa M."/>
            <person name="Freitag M."/>
            <person name="Hane J.K."/>
            <person name="Henrissat B."/>
            <person name="Holman W.H."/>
            <person name="Kodira C.D."/>
            <person name="Martin J."/>
            <person name="Oliver R.P."/>
            <person name="Robbertse B."/>
            <person name="Schackwitz W."/>
            <person name="Schwartz D.C."/>
            <person name="Spatafora J.W."/>
            <person name="Turgeon B.G."/>
            <person name="Yandava C."/>
            <person name="Young S."/>
            <person name="Zhou S."/>
            <person name="Zeng Q."/>
            <person name="Grigoriev I.V."/>
            <person name="Ma L.-J."/>
            <person name="Ciuffetti L.M."/>
        </authorList>
    </citation>
    <scope>NUCLEOTIDE SEQUENCE [LARGE SCALE GENOMIC DNA]</scope>
    <source>
        <strain evidence="3">Pt-1C-BFP</strain>
    </source>
</reference>
<feature type="region of interest" description="Disordered" evidence="1">
    <location>
        <begin position="38"/>
        <end position="66"/>
    </location>
</feature>
<protein>
    <submittedName>
        <fullName evidence="2">Uncharacterized protein</fullName>
    </submittedName>
</protein>
<gene>
    <name evidence="2" type="ORF">PTRG_03954</name>
</gene>
<dbReference type="InParanoid" id="B2W0G9"/>
<dbReference type="AlphaFoldDB" id="B2W0G9"/>
<accession>B2W0G9</accession>
<organism evidence="2 3">
    <name type="scientific">Pyrenophora tritici-repentis (strain Pt-1C-BFP)</name>
    <name type="common">Wheat tan spot fungus</name>
    <name type="synonym">Drechslera tritici-repentis</name>
    <dbReference type="NCBI Taxonomy" id="426418"/>
    <lineage>
        <taxon>Eukaryota</taxon>
        <taxon>Fungi</taxon>
        <taxon>Dikarya</taxon>
        <taxon>Ascomycota</taxon>
        <taxon>Pezizomycotina</taxon>
        <taxon>Dothideomycetes</taxon>
        <taxon>Pleosporomycetidae</taxon>
        <taxon>Pleosporales</taxon>
        <taxon>Pleosporineae</taxon>
        <taxon>Pleosporaceae</taxon>
        <taxon>Pyrenophora</taxon>
    </lineage>
</organism>
<evidence type="ECO:0000313" key="3">
    <source>
        <dbReference type="Proteomes" id="UP000001471"/>
    </source>
</evidence>
<dbReference type="HOGENOM" id="CLU_2134833_0_0_1"/>
<proteinExistence type="predicted"/>
<name>B2W0G9_PYRTR</name>
<evidence type="ECO:0000256" key="1">
    <source>
        <dbReference type="SAM" id="MobiDB-lite"/>
    </source>
</evidence>
<feature type="compositionally biased region" description="Basic residues" evidence="1">
    <location>
        <begin position="43"/>
        <end position="59"/>
    </location>
</feature>
<evidence type="ECO:0000313" key="2">
    <source>
        <dbReference type="EMBL" id="EDU46792.1"/>
    </source>
</evidence>
<sequence length="113" mass="12535">MSHLTVHILPSNPPPTTQFLVNRGTRTGTSPLAYMLQHEEKSHSRKKGATKVVGGKHWRRAPESGRTDSSAVYGGLGWAGRVANSLRKELRARGDATRFTEAMRLEKIDEIID</sequence>